<keyword evidence="6" id="KW-1185">Reference proteome</keyword>
<dbReference type="AlphaFoldDB" id="A0AAW2YZK3"/>
<evidence type="ECO:0000256" key="3">
    <source>
        <dbReference type="ARBA" id="ARBA00022777"/>
    </source>
</evidence>
<protein>
    <submittedName>
        <fullName evidence="5">Adenylate kinase</fullName>
    </submittedName>
</protein>
<dbReference type="GO" id="GO:0019205">
    <property type="term" value="F:nucleobase-containing compound kinase activity"/>
    <property type="evidence" value="ECO:0007669"/>
    <property type="project" value="InterPro"/>
</dbReference>
<evidence type="ECO:0000313" key="6">
    <source>
        <dbReference type="Proteomes" id="UP001431209"/>
    </source>
</evidence>
<dbReference type="InterPro" id="IPR000850">
    <property type="entry name" value="Adenylat/UMP-CMP_kin"/>
</dbReference>
<sequence length="210" mass="23910">MNTPKIIVITGPPSSGKTTQCSLVLDELKYLHRLDFDKLLKSKQNEYPIIKELRDRGKLKSGIPADVVKSIFDEYVSNKTEEDAILFYRGPSTVDEAVLLPTPQLFIVLSIDTNTAIQRASTRRVDEVSGVTYNLIHDEQKIKELGIAHRLKKRFGDDSDLLKARIERHKARMELIVEYYSNKTVVETINGNAPQKDITEKIIELVNKIM</sequence>
<dbReference type="Pfam" id="PF00406">
    <property type="entry name" value="ADK"/>
    <property type="match status" value="1"/>
</dbReference>
<evidence type="ECO:0000256" key="1">
    <source>
        <dbReference type="ARBA" id="ARBA00022679"/>
    </source>
</evidence>
<dbReference type="GO" id="GO:0006139">
    <property type="term" value="P:nucleobase-containing compound metabolic process"/>
    <property type="evidence" value="ECO:0007669"/>
    <property type="project" value="InterPro"/>
</dbReference>
<keyword evidence="2" id="KW-0547">Nucleotide-binding</keyword>
<dbReference type="GO" id="GO:0005524">
    <property type="term" value="F:ATP binding"/>
    <property type="evidence" value="ECO:0007669"/>
    <property type="project" value="InterPro"/>
</dbReference>
<dbReference type="Gene3D" id="3.40.50.300">
    <property type="entry name" value="P-loop containing nucleotide triphosphate hydrolases"/>
    <property type="match status" value="1"/>
</dbReference>
<dbReference type="PANTHER" id="PTHR23359">
    <property type="entry name" value="NUCLEOTIDE KINASE"/>
    <property type="match status" value="1"/>
</dbReference>
<comment type="similarity">
    <text evidence="4">Belongs to the adenylate kinase family.</text>
</comment>
<evidence type="ECO:0000256" key="2">
    <source>
        <dbReference type="ARBA" id="ARBA00022741"/>
    </source>
</evidence>
<proteinExistence type="inferred from homology"/>
<keyword evidence="1 4" id="KW-0808">Transferase</keyword>
<dbReference type="Proteomes" id="UP001431209">
    <property type="component" value="Unassembled WGS sequence"/>
</dbReference>
<dbReference type="InterPro" id="IPR027417">
    <property type="entry name" value="P-loop_NTPase"/>
</dbReference>
<comment type="caution">
    <text evidence="5">The sequence shown here is derived from an EMBL/GenBank/DDBJ whole genome shotgun (WGS) entry which is preliminary data.</text>
</comment>
<dbReference type="SUPFAM" id="SSF52540">
    <property type="entry name" value="P-loop containing nucleoside triphosphate hydrolases"/>
    <property type="match status" value="1"/>
</dbReference>
<evidence type="ECO:0000256" key="4">
    <source>
        <dbReference type="RuleBase" id="RU003330"/>
    </source>
</evidence>
<gene>
    <name evidence="5" type="ORF">AKO1_014325</name>
</gene>
<accession>A0AAW2YZK3</accession>
<dbReference type="EMBL" id="JAOPGA020000876">
    <property type="protein sequence ID" value="KAL0482605.1"/>
    <property type="molecule type" value="Genomic_DNA"/>
</dbReference>
<organism evidence="5 6">
    <name type="scientific">Acrasis kona</name>
    <dbReference type="NCBI Taxonomy" id="1008807"/>
    <lineage>
        <taxon>Eukaryota</taxon>
        <taxon>Discoba</taxon>
        <taxon>Heterolobosea</taxon>
        <taxon>Tetramitia</taxon>
        <taxon>Eutetramitia</taxon>
        <taxon>Acrasidae</taxon>
        <taxon>Acrasis</taxon>
    </lineage>
</organism>
<evidence type="ECO:0000313" key="5">
    <source>
        <dbReference type="EMBL" id="KAL0482605.1"/>
    </source>
</evidence>
<reference evidence="5 6" key="1">
    <citation type="submission" date="2024-03" db="EMBL/GenBank/DDBJ databases">
        <title>The Acrasis kona genome and developmental transcriptomes reveal deep origins of eukaryotic multicellular pathways.</title>
        <authorList>
            <person name="Sheikh S."/>
            <person name="Fu C.-J."/>
            <person name="Brown M.W."/>
            <person name="Baldauf S.L."/>
        </authorList>
    </citation>
    <scope>NUCLEOTIDE SEQUENCE [LARGE SCALE GENOMIC DNA]</scope>
    <source>
        <strain evidence="5 6">ATCC MYA-3509</strain>
    </source>
</reference>
<name>A0AAW2YZK3_9EUKA</name>
<dbReference type="PRINTS" id="PR00094">
    <property type="entry name" value="ADENYLTKNASE"/>
</dbReference>
<keyword evidence="3 4" id="KW-0418">Kinase</keyword>